<dbReference type="Proteomes" id="UP001172457">
    <property type="component" value="Chromosome 4"/>
</dbReference>
<evidence type="ECO:0000256" key="1">
    <source>
        <dbReference type="SAM" id="MobiDB-lite"/>
    </source>
</evidence>
<feature type="region of interest" description="Disordered" evidence="1">
    <location>
        <begin position="308"/>
        <end position="432"/>
    </location>
</feature>
<evidence type="ECO:0000313" key="3">
    <source>
        <dbReference type="Proteomes" id="UP001172457"/>
    </source>
</evidence>
<comment type="caution">
    <text evidence="2">The sequence shown here is derived from an EMBL/GenBank/DDBJ whole genome shotgun (WGS) entry which is preliminary data.</text>
</comment>
<feature type="compositionally biased region" description="Basic and acidic residues" evidence="1">
    <location>
        <begin position="22"/>
        <end position="31"/>
    </location>
</feature>
<evidence type="ECO:0000313" key="2">
    <source>
        <dbReference type="EMBL" id="KAJ9551857.1"/>
    </source>
</evidence>
<accession>A0AA38W7Y4</accession>
<organism evidence="2 3">
    <name type="scientific">Centaurea solstitialis</name>
    <name type="common">yellow star-thistle</name>
    <dbReference type="NCBI Taxonomy" id="347529"/>
    <lineage>
        <taxon>Eukaryota</taxon>
        <taxon>Viridiplantae</taxon>
        <taxon>Streptophyta</taxon>
        <taxon>Embryophyta</taxon>
        <taxon>Tracheophyta</taxon>
        <taxon>Spermatophyta</taxon>
        <taxon>Magnoliopsida</taxon>
        <taxon>eudicotyledons</taxon>
        <taxon>Gunneridae</taxon>
        <taxon>Pentapetalae</taxon>
        <taxon>asterids</taxon>
        <taxon>campanulids</taxon>
        <taxon>Asterales</taxon>
        <taxon>Asteraceae</taxon>
        <taxon>Carduoideae</taxon>
        <taxon>Cardueae</taxon>
        <taxon>Centaureinae</taxon>
        <taxon>Centaurea</taxon>
    </lineage>
</organism>
<keyword evidence="3" id="KW-1185">Reference proteome</keyword>
<evidence type="ECO:0008006" key="4">
    <source>
        <dbReference type="Google" id="ProtNLM"/>
    </source>
</evidence>
<dbReference type="AlphaFoldDB" id="A0AA38W7Y4"/>
<protein>
    <recommendedName>
        <fullName evidence="4">Ubiquitin-like protease family profile domain-containing protein</fullName>
    </recommendedName>
</protein>
<gene>
    <name evidence="2" type="ORF">OSB04_015902</name>
</gene>
<dbReference type="PANTHER" id="PTHR34835">
    <property type="entry name" value="OS07G0283600 PROTEIN-RELATED"/>
    <property type="match status" value="1"/>
</dbReference>
<feature type="region of interest" description="Disordered" evidence="1">
    <location>
        <begin position="1"/>
        <end position="31"/>
    </location>
</feature>
<sequence>MSKEIDDNMDDVPLSKSFTIRGKKEEEKGKKSRVKCEGRTLSISTSPKNLMTVMRTLRPLQKKWVEEIGLGSILDLDVDTIPSRLAFGIVNAFDSEGMVIRTFNGDIEVNNESVNRILGLKNEGLDIKAFATGESWDNRIESWKAQFDDRSCIRAFEIQKKITQSESDDWIFRLNFIILFINSMAESSKMGIVNSTILSHLPNELDFKMINWCKYICDCARDAKNAWSSKVAISFYTRPITFFNDKGKAIFVEQQQDNATEGEEEGNLNEEDVVETSCQNNQMDYDDIATSIISNVVVDINQISKQLAEEEEENENEKMDQGFTEKHKEAERKKDGLEEEKRKKVEKIQKEDEEKRNKLQKKNEEEEKRKKDKEQEEIELHKKQQEEPELNRRQLEKEIEMKKKLEEENRRKLEKQKENEPEKEMEKDKGDGTKKTKLIINFKKAKIDAVEDKGKRIQTLSDVVKSPFFIRTMGINSKPNANDCRFANIVFALQGKKDDILFETKEEDKCSRYMMGSMIPESEVYYNPGEMFQEHSTDERRIELFWTNLCAFMDKYSSMDELKKTQLKGSFHILDNSAVDVPNSAKYGKVPMIVKKVFLKTLNFIDDGRAKKLSKAKQKRENMLWRTTGNKIDCGIFVMRHMETFMGGNVSKWDSGFAIGEDAQKNQIENLRYKYVAVKYKCQHRFC</sequence>
<dbReference type="PANTHER" id="PTHR34835:SF90">
    <property type="entry name" value="AMINOTRANSFERASE-LIKE PLANT MOBILE DOMAIN-CONTAINING PROTEIN"/>
    <property type="match status" value="1"/>
</dbReference>
<name>A0AA38W7Y4_9ASTR</name>
<feature type="compositionally biased region" description="Basic and acidic residues" evidence="1">
    <location>
        <begin position="316"/>
        <end position="432"/>
    </location>
</feature>
<proteinExistence type="predicted"/>
<dbReference type="EMBL" id="JARYMX010000004">
    <property type="protein sequence ID" value="KAJ9551857.1"/>
    <property type="molecule type" value="Genomic_DNA"/>
</dbReference>
<reference evidence="2" key="1">
    <citation type="submission" date="2023-03" db="EMBL/GenBank/DDBJ databases">
        <title>Chromosome-scale reference genome and RAD-based genetic map of yellow starthistle (Centaurea solstitialis) reveal putative structural variation and QTLs associated with invader traits.</title>
        <authorList>
            <person name="Reatini B."/>
            <person name="Cang F.A."/>
            <person name="Jiang Q."/>
            <person name="Mckibben M.T.W."/>
            <person name="Barker M.S."/>
            <person name="Rieseberg L.H."/>
            <person name="Dlugosch K.M."/>
        </authorList>
    </citation>
    <scope>NUCLEOTIDE SEQUENCE</scope>
    <source>
        <strain evidence="2">CAN-66</strain>
        <tissue evidence="2">Leaf</tissue>
    </source>
</reference>